<feature type="transmembrane region" description="Helical" evidence="1">
    <location>
        <begin position="34"/>
        <end position="51"/>
    </location>
</feature>
<gene>
    <name evidence="2" type="ORF">J2X16_000965</name>
</gene>
<keyword evidence="3" id="KW-1185">Reference proteome</keyword>
<evidence type="ECO:0000313" key="3">
    <source>
        <dbReference type="Proteomes" id="UP001180536"/>
    </source>
</evidence>
<dbReference type="RefSeq" id="WP_157275505.1">
    <property type="nucleotide sequence ID" value="NZ_JAVDXQ010000001.1"/>
</dbReference>
<name>A0ABU1Z4U9_9BURK</name>
<accession>A0ABU1Z4U9</accession>
<sequence>MTSLTLSLAMLAFVVTLAAWHGHRLRNEPRDVALLAVAAALLGSGSVASAVG</sequence>
<proteinExistence type="predicted"/>
<protein>
    <submittedName>
        <fullName evidence="2">Membrane protein YadS</fullName>
    </submittedName>
</protein>
<dbReference type="EMBL" id="JAVDXQ010000001">
    <property type="protein sequence ID" value="MDR7295644.1"/>
    <property type="molecule type" value="Genomic_DNA"/>
</dbReference>
<organism evidence="2 3">
    <name type="scientific">Pelomonas aquatica</name>
    <dbReference type="NCBI Taxonomy" id="431058"/>
    <lineage>
        <taxon>Bacteria</taxon>
        <taxon>Pseudomonadati</taxon>
        <taxon>Pseudomonadota</taxon>
        <taxon>Betaproteobacteria</taxon>
        <taxon>Burkholderiales</taxon>
        <taxon>Sphaerotilaceae</taxon>
        <taxon>Roseateles</taxon>
    </lineage>
</organism>
<evidence type="ECO:0000313" key="2">
    <source>
        <dbReference type="EMBL" id="MDR7295644.1"/>
    </source>
</evidence>
<comment type="caution">
    <text evidence="2">The sequence shown here is derived from an EMBL/GenBank/DDBJ whole genome shotgun (WGS) entry which is preliminary data.</text>
</comment>
<evidence type="ECO:0000256" key="1">
    <source>
        <dbReference type="SAM" id="Phobius"/>
    </source>
</evidence>
<keyword evidence="1" id="KW-0472">Membrane</keyword>
<dbReference type="Proteomes" id="UP001180536">
    <property type="component" value="Unassembled WGS sequence"/>
</dbReference>
<keyword evidence="1" id="KW-0812">Transmembrane</keyword>
<reference evidence="2 3" key="1">
    <citation type="submission" date="2023-07" db="EMBL/GenBank/DDBJ databases">
        <title>Sorghum-associated microbial communities from plants grown in Nebraska, USA.</title>
        <authorList>
            <person name="Schachtman D."/>
        </authorList>
    </citation>
    <scope>NUCLEOTIDE SEQUENCE [LARGE SCALE GENOMIC DNA]</scope>
    <source>
        <strain evidence="2 3">BE310</strain>
    </source>
</reference>
<keyword evidence="1" id="KW-1133">Transmembrane helix</keyword>